<gene>
    <name evidence="2" type="ORF">AO384_2193</name>
</gene>
<evidence type="ECO:0000313" key="3">
    <source>
        <dbReference type="Proteomes" id="UP000078228"/>
    </source>
</evidence>
<dbReference type="Gene3D" id="1.10.150.650">
    <property type="match status" value="1"/>
</dbReference>
<accession>A0A198UG21</accession>
<dbReference type="InterPro" id="IPR052018">
    <property type="entry name" value="PHP_domain"/>
</dbReference>
<comment type="caution">
    <text evidence="2">The sequence shown here is derived from an EMBL/GenBank/DDBJ whole genome shotgun (WGS) entry which is preliminary data.</text>
</comment>
<dbReference type="PANTHER" id="PTHR42924:SF3">
    <property type="entry name" value="POLYMERASE_HISTIDINOL PHOSPHATASE N-TERMINAL DOMAIN-CONTAINING PROTEIN"/>
    <property type="match status" value="1"/>
</dbReference>
<dbReference type="PANTHER" id="PTHR42924">
    <property type="entry name" value="EXONUCLEASE"/>
    <property type="match status" value="1"/>
</dbReference>
<dbReference type="OrthoDB" id="9804333at2"/>
<evidence type="ECO:0000259" key="1">
    <source>
        <dbReference type="SMART" id="SM00481"/>
    </source>
</evidence>
<feature type="domain" description="Polymerase/histidinol phosphatase N-terminal" evidence="1">
    <location>
        <begin position="18"/>
        <end position="83"/>
    </location>
</feature>
<dbReference type="Gene3D" id="3.20.20.140">
    <property type="entry name" value="Metal-dependent hydrolases"/>
    <property type="match status" value="1"/>
</dbReference>
<dbReference type="CDD" id="cd07438">
    <property type="entry name" value="PHP_HisPPase_AMP"/>
    <property type="match status" value="1"/>
</dbReference>
<dbReference type="InterPro" id="IPR004013">
    <property type="entry name" value="PHP_dom"/>
</dbReference>
<dbReference type="Pfam" id="PF02811">
    <property type="entry name" value="PHP"/>
    <property type="match status" value="1"/>
</dbReference>
<dbReference type="InterPro" id="IPR016195">
    <property type="entry name" value="Pol/histidinol_Pase-like"/>
</dbReference>
<sequence>MLMMPVDDKLGIWIMKKIDLHMHSTCSDGTNTPTELIKKVALAGIEMAALTDHDTIKGLDEAKKAAKMVGVELIRGVEISCTHTLSGGYGKHLEIDKIIHVVALNFSDSLKMNEALQSLQDSRHLRGRQMIQKLADLLMDHPDEAAALFENLWQQVLTKVGGNARAVGRAHIGQVLYELGYVPSVQAAFDKYLADNKPAYVPIQTINMSDTVALIHECGGLAVLAHPTRYKLSATRTQRLISDFAQCGGDGCELPNHEPLSCVEMVSRAIAKHELAVSLGSDFHGSNMPWRKLGSTAAMQKDQVGIWERFDQIY</sequence>
<organism evidence="2 3">
    <name type="scientific">Moraxella catarrhalis</name>
    <name type="common">Branhamella catarrhalis</name>
    <dbReference type="NCBI Taxonomy" id="480"/>
    <lineage>
        <taxon>Bacteria</taxon>
        <taxon>Pseudomonadati</taxon>
        <taxon>Pseudomonadota</taxon>
        <taxon>Gammaproteobacteria</taxon>
        <taxon>Moraxellales</taxon>
        <taxon>Moraxellaceae</taxon>
        <taxon>Moraxella</taxon>
    </lineage>
</organism>
<dbReference type="PATRIC" id="fig|480.237.peg.1287"/>
<dbReference type="EMBL" id="LXHC01000029">
    <property type="protein sequence ID" value="OAU94147.1"/>
    <property type="molecule type" value="Genomic_DNA"/>
</dbReference>
<reference evidence="2 3" key="1">
    <citation type="journal article" date="2016" name="Genome Biol. Evol.">
        <title>Comparative Genomic Analyses of the Moraxella catarrhalis Serosensitive and Seroresistant Lineages Demonstrate Their Independent Evolution.</title>
        <authorList>
            <person name="Earl J.P."/>
            <person name="de Vries S.P."/>
            <person name="Ahmed A."/>
            <person name="Powell E."/>
            <person name="Schultz M.P."/>
            <person name="Hermans P.W."/>
            <person name="Hill D.J."/>
            <person name="Zhou Z."/>
            <person name="Constantinidou C.I."/>
            <person name="Hu F.Z."/>
            <person name="Bootsma H.J."/>
            <person name="Ehrlich G.D."/>
        </authorList>
    </citation>
    <scope>NUCLEOTIDE SEQUENCE [LARGE SCALE GENOMIC DNA]</scope>
    <source>
        <strain evidence="2 3">Z7542</strain>
    </source>
</reference>
<dbReference type="Proteomes" id="UP000078228">
    <property type="component" value="Unassembled WGS sequence"/>
</dbReference>
<protein>
    <recommendedName>
        <fullName evidence="1">Polymerase/histidinol phosphatase N-terminal domain-containing protein</fullName>
    </recommendedName>
</protein>
<dbReference type="SUPFAM" id="SSF89550">
    <property type="entry name" value="PHP domain-like"/>
    <property type="match status" value="1"/>
</dbReference>
<proteinExistence type="predicted"/>
<dbReference type="SMART" id="SM00481">
    <property type="entry name" value="POLIIIAc"/>
    <property type="match status" value="1"/>
</dbReference>
<dbReference type="GO" id="GO:0004534">
    <property type="term" value="F:5'-3' RNA exonuclease activity"/>
    <property type="evidence" value="ECO:0007669"/>
    <property type="project" value="TreeGrafter"/>
</dbReference>
<name>A0A198UG21_MORCA</name>
<dbReference type="GO" id="GO:0035312">
    <property type="term" value="F:5'-3' DNA exonuclease activity"/>
    <property type="evidence" value="ECO:0007669"/>
    <property type="project" value="TreeGrafter"/>
</dbReference>
<keyword evidence="3" id="KW-1185">Reference proteome</keyword>
<dbReference type="InterPro" id="IPR003141">
    <property type="entry name" value="Pol/His_phosphatase_N"/>
</dbReference>
<dbReference type="AlphaFoldDB" id="A0A198UG21"/>
<dbReference type="RefSeq" id="WP_064611570.1">
    <property type="nucleotide sequence ID" value="NZ_LXHB01000108.1"/>
</dbReference>
<evidence type="ECO:0000313" key="2">
    <source>
        <dbReference type="EMBL" id="OAU94147.1"/>
    </source>
</evidence>